<evidence type="ECO:0000259" key="1">
    <source>
        <dbReference type="PROSITE" id="PS51782"/>
    </source>
</evidence>
<feature type="domain" description="LysM" evidence="1">
    <location>
        <begin position="10"/>
        <end position="54"/>
    </location>
</feature>
<feature type="domain" description="LysM" evidence="1">
    <location>
        <begin position="62"/>
        <end position="106"/>
    </location>
</feature>
<evidence type="ECO:0000313" key="3">
    <source>
        <dbReference type="Proteomes" id="UP001597451"/>
    </source>
</evidence>
<dbReference type="PROSITE" id="PS51782">
    <property type="entry name" value="LYSM"/>
    <property type="match status" value="5"/>
</dbReference>
<dbReference type="Gene3D" id="3.10.350.10">
    <property type="entry name" value="LysM domain"/>
    <property type="match status" value="5"/>
</dbReference>
<accession>A0ABW5PVQ1</accession>
<dbReference type="InterPro" id="IPR036779">
    <property type="entry name" value="LysM_dom_sf"/>
</dbReference>
<dbReference type="Pfam" id="PF01476">
    <property type="entry name" value="LysM"/>
    <property type="match status" value="5"/>
</dbReference>
<dbReference type="PANTHER" id="PTHR33734:SF22">
    <property type="entry name" value="MEMBRANE-BOUND LYTIC MUREIN TRANSGLYCOSYLASE D"/>
    <property type="match status" value="1"/>
</dbReference>
<dbReference type="InterPro" id="IPR018392">
    <property type="entry name" value="LysM"/>
</dbReference>
<reference evidence="3" key="1">
    <citation type="journal article" date="2019" name="Int. J. Syst. Evol. Microbiol.">
        <title>The Global Catalogue of Microorganisms (GCM) 10K type strain sequencing project: providing services to taxonomists for standard genome sequencing and annotation.</title>
        <authorList>
            <consortium name="The Broad Institute Genomics Platform"/>
            <consortium name="The Broad Institute Genome Sequencing Center for Infectious Disease"/>
            <person name="Wu L."/>
            <person name="Ma J."/>
        </authorList>
    </citation>
    <scope>NUCLEOTIDE SEQUENCE [LARGE SCALE GENOMIC DNA]</scope>
    <source>
        <strain evidence="3">TISTR 1858</strain>
    </source>
</reference>
<dbReference type="SUPFAM" id="SSF53955">
    <property type="entry name" value="Lysozyme-like"/>
    <property type="match status" value="1"/>
</dbReference>
<name>A0ABW5PVQ1_9BACI</name>
<dbReference type="PANTHER" id="PTHR33734">
    <property type="entry name" value="LYSM DOMAIN-CONTAINING GPI-ANCHORED PROTEIN 2"/>
    <property type="match status" value="1"/>
</dbReference>
<evidence type="ECO:0000313" key="2">
    <source>
        <dbReference type="EMBL" id="MFD2627397.1"/>
    </source>
</evidence>
<dbReference type="Gene3D" id="1.10.530.10">
    <property type="match status" value="1"/>
</dbReference>
<feature type="domain" description="LysM" evidence="1">
    <location>
        <begin position="178"/>
        <end position="222"/>
    </location>
</feature>
<dbReference type="SMART" id="SM00257">
    <property type="entry name" value="LysM"/>
    <property type="match status" value="5"/>
</dbReference>
<dbReference type="Proteomes" id="UP001597451">
    <property type="component" value="Unassembled WGS sequence"/>
</dbReference>
<dbReference type="CDD" id="cd00118">
    <property type="entry name" value="LysM"/>
    <property type="match status" value="5"/>
</dbReference>
<gene>
    <name evidence="2" type="ORF">ACFSUN_01165</name>
</gene>
<dbReference type="RefSeq" id="WP_379560029.1">
    <property type="nucleotide sequence ID" value="NZ_JBHUMX010000002.1"/>
</dbReference>
<organism evidence="2 3">
    <name type="scientific">Oceanobacillus kapialis</name>
    <dbReference type="NCBI Taxonomy" id="481353"/>
    <lineage>
        <taxon>Bacteria</taxon>
        <taxon>Bacillati</taxon>
        <taxon>Bacillota</taxon>
        <taxon>Bacilli</taxon>
        <taxon>Bacillales</taxon>
        <taxon>Bacillaceae</taxon>
        <taxon>Oceanobacillus</taxon>
    </lineage>
</organism>
<protein>
    <submittedName>
        <fullName evidence="2">LysM peptidoglycan-binding domain-containing protein</fullName>
    </submittedName>
</protein>
<comment type="caution">
    <text evidence="2">The sequence shown here is derived from an EMBL/GenBank/DDBJ whole genome shotgun (WGS) entry which is preliminary data.</text>
</comment>
<keyword evidence="3" id="KW-1185">Reference proteome</keyword>
<dbReference type="EMBL" id="JBHUMX010000002">
    <property type="protein sequence ID" value="MFD2627397.1"/>
    <property type="molecule type" value="Genomic_DNA"/>
</dbReference>
<dbReference type="InterPro" id="IPR023346">
    <property type="entry name" value="Lysozyme-like_dom_sf"/>
</dbReference>
<sequence length="471" mass="51365">MTTFTTTSTTIYIVQPGDVLGRIAEQFGMTLSEIMALNNISNPDLIQVGQELLVYSNGSSTMVYVVQPGDVLGRIAEQFGMTLTEIMALNNISNPDLIQVGQELLVYSNGNGGVNPGTTVYVVQPGDVLGRIAEQFGMTLDQIMSLNNISNPDLIQVGQELLVYDNGSGDGGSTPDTIIYIVQPGDVLGRIAEQFGMTLDEIMALNNINNPDLIQVGQELLVYDNGSGDGGSTPDTIIYIVQPGDVLGRIAQRFGMTLDEIMALNNISNPDLIQVGQELLVYDNGSGDVPPGDGDGNAYVTESQLNQIGWSSAYLSDAILEDLNRCLERYHITTRSRLCHFISQCSHESGAGRWTKELASGWDYEGRTDLGNTQPGDGPKFKGGGYIQLTGRYNYTRFSNDIGDPEIVNQGVDYLAANYPWSSAGFWWELNNMNALCDTNPSVEAVTLRVNGGYNGLEDRRMYYNRCLQVF</sequence>
<dbReference type="SUPFAM" id="SSF54106">
    <property type="entry name" value="LysM domain"/>
    <property type="match status" value="5"/>
</dbReference>
<feature type="domain" description="LysM" evidence="1">
    <location>
        <begin position="237"/>
        <end position="281"/>
    </location>
</feature>
<proteinExistence type="predicted"/>
<feature type="domain" description="LysM" evidence="1">
    <location>
        <begin position="119"/>
        <end position="163"/>
    </location>
</feature>